<reference evidence="3" key="1">
    <citation type="submission" date="2017-10" db="EMBL/GenBank/DDBJ databases">
        <title>Rapid genome shrinkage in a self-fertile nematode reveals novel sperm competition proteins.</title>
        <authorList>
            <person name="Yin D."/>
            <person name="Schwarz E.M."/>
            <person name="Thomas C.G."/>
            <person name="Felde R.L."/>
            <person name="Korf I.F."/>
            <person name="Cutter A.D."/>
            <person name="Schartner C.M."/>
            <person name="Ralston E.J."/>
            <person name="Meyer B.J."/>
            <person name="Haag E.S."/>
        </authorList>
    </citation>
    <scope>NUCLEOTIDE SEQUENCE [LARGE SCALE GENOMIC DNA]</scope>
    <source>
        <strain evidence="3">JU1422</strain>
    </source>
</reference>
<dbReference type="AlphaFoldDB" id="A0A2G5TR00"/>
<dbReference type="InterPro" id="IPR040161">
    <property type="entry name" value="FB224"/>
</dbReference>
<dbReference type="EMBL" id="PDUG01000005">
    <property type="protein sequence ID" value="PIC29725.1"/>
    <property type="molecule type" value="Genomic_DNA"/>
</dbReference>
<organism evidence="2 3">
    <name type="scientific">Caenorhabditis nigoni</name>
    <dbReference type="NCBI Taxonomy" id="1611254"/>
    <lineage>
        <taxon>Eukaryota</taxon>
        <taxon>Metazoa</taxon>
        <taxon>Ecdysozoa</taxon>
        <taxon>Nematoda</taxon>
        <taxon>Chromadorea</taxon>
        <taxon>Rhabditida</taxon>
        <taxon>Rhabditina</taxon>
        <taxon>Rhabditomorpha</taxon>
        <taxon>Rhabditoidea</taxon>
        <taxon>Rhabditidae</taxon>
        <taxon>Peloderinae</taxon>
        <taxon>Caenorhabditis</taxon>
    </lineage>
</organism>
<dbReference type="PANTHER" id="PTHR23015:SF4">
    <property type="entry name" value="DUF38 DOMAIN-CONTAINING PROTEIN-RELATED"/>
    <property type="match status" value="1"/>
</dbReference>
<feature type="domain" description="DUF38" evidence="1">
    <location>
        <begin position="124"/>
        <end position="247"/>
    </location>
</feature>
<name>A0A2G5TR00_9PELO</name>
<evidence type="ECO:0000313" key="2">
    <source>
        <dbReference type="EMBL" id="PIC29725.1"/>
    </source>
</evidence>
<evidence type="ECO:0000259" key="1">
    <source>
        <dbReference type="Pfam" id="PF01827"/>
    </source>
</evidence>
<dbReference type="PANTHER" id="PTHR23015">
    <property type="entry name" value="UNCHARACTERIZED C.ELEGANS PROTEIN"/>
    <property type="match status" value="1"/>
</dbReference>
<proteinExistence type="predicted"/>
<sequence length="320" mass="37871">MHICSLTLRQVCRDFRNFIDDLNDSKFPDSKFTKIWMKAEKNVFLVYEDLDGSKHEVYYHTRKNARTINGYQQVFENSNVVDVAVRDLEMILKFQKSVLKVFNLRFNEVPLQADSPIHTLPIQLSNMFEKLNRKIKLREFITKNYNESQVMAFLSFIDPETLKSLEFQPLKSILTKIQIGEITKTEQWKNAEKLKSEFLHVTNLNVGDICHFSSVEFKTLSISGKQLDFLKKTVLRSSKFEDLYIESLWAGVDFFNENEELSDFWGPAFDSEYMSQWYYRMKDSEDRILQIKITQVFVKFDIIEMEDVPNRAIVCDYNEN</sequence>
<evidence type="ECO:0000313" key="3">
    <source>
        <dbReference type="Proteomes" id="UP000230233"/>
    </source>
</evidence>
<comment type="caution">
    <text evidence="2">The sequence shown here is derived from an EMBL/GenBank/DDBJ whole genome shotgun (WGS) entry which is preliminary data.</text>
</comment>
<accession>A0A2G5TR00</accession>
<gene>
    <name evidence="2" type="primary">Cnig_chr_V.g21222</name>
    <name evidence="2" type="ORF">B9Z55_021222</name>
</gene>
<dbReference type="Proteomes" id="UP000230233">
    <property type="component" value="Chromosome V"/>
</dbReference>
<keyword evidence="3" id="KW-1185">Reference proteome</keyword>
<dbReference type="Pfam" id="PF01827">
    <property type="entry name" value="FTH"/>
    <property type="match status" value="1"/>
</dbReference>
<protein>
    <recommendedName>
        <fullName evidence="1">DUF38 domain-containing protein</fullName>
    </recommendedName>
</protein>
<dbReference type="GO" id="GO:0045087">
    <property type="term" value="P:innate immune response"/>
    <property type="evidence" value="ECO:0007669"/>
    <property type="project" value="TreeGrafter"/>
</dbReference>
<dbReference type="InterPro" id="IPR002900">
    <property type="entry name" value="DUF38/FTH_CAE_spp"/>
</dbReference>